<reference evidence="1" key="1">
    <citation type="submission" date="2015-08" db="EMBL/GenBank/DDBJ databases">
        <title>Draft genome sequence of Komagataeibacter europaeus CECT 8546 a cellulose producer strain from vinegar produced by the traditional method.</title>
        <authorList>
            <person name="Poehlein A."/>
            <person name="Valera M.J."/>
            <person name="Haack F.S."/>
            <person name="Mas A."/>
            <person name="Daniel R."/>
            <person name="Streit W.R."/>
            <person name="Mateo E."/>
        </authorList>
    </citation>
    <scope>NUCLEOTIDE SEQUENCE [LARGE SCALE GENOMIC DNA]</scope>
    <source>
        <strain evidence="1">CECT 8546</strain>
    </source>
</reference>
<dbReference type="InterPro" id="IPR024410">
    <property type="entry name" value="Phage_TAC_12"/>
</dbReference>
<dbReference type="STRING" id="33995.KOEU_37830"/>
<dbReference type="Proteomes" id="UP000037566">
    <property type="component" value="Unassembled WGS sequence"/>
</dbReference>
<name>A0A0M0EBW5_KOMEU</name>
<evidence type="ECO:0000313" key="1">
    <source>
        <dbReference type="EMBL" id="KON62735.1"/>
    </source>
</evidence>
<dbReference type="Pfam" id="PF16462">
    <property type="entry name" value="Phage_TAC_14"/>
    <property type="match status" value="1"/>
</dbReference>
<dbReference type="PATRIC" id="fig|33995.3.peg.4186"/>
<evidence type="ECO:0008006" key="3">
    <source>
        <dbReference type="Google" id="ProtNLM"/>
    </source>
</evidence>
<dbReference type="EMBL" id="LHUQ01000073">
    <property type="protein sequence ID" value="KON62735.1"/>
    <property type="molecule type" value="Genomic_DNA"/>
</dbReference>
<protein>
    <recommendedName>
        <fullName evidence="3">Phage tail assembly chaperone</fullName>
    </recommendedName>
</protein>
<proteinExistence type="predicted"/>
<comment type="caution">
    <text evidence="1">The sequence shown here is derived from an EMBL/GenBank/DDBJ whole genome shotgun (WGS) entry which is preliminary data.</text>
</comment>
<gene>
    <name evidence="1" type="ORF">KOEU_37830</name>
</gene>
<dbReference type="RefSeq" id="WP_053324247.1">
    <property type="nucleotide sequence ID" value="NZ_LHUQ01000073.1"/>
</dbReference>
<keyword evidence="2" id="KW-1185">Reference proteome</keyword>
<dbReference type="AlphaFoldDB" id="A0A0M0EBW5"/>
<sequence>MNYKSLLKPNSAPTEIPALGQKVFVRRLSSTELDDYLKAIDRETDNDKLNVLGIELFLGALVNEDGSKPKKTDLPTVAELLAVHAPGDLKEAVMDVQRNSYGTLETARKN</sequence>
<accession>A0A0M0EBW5</accession>
<organism evidence="1 2">
    <name type="scientific">Komagataeibacter europaeus</name>
    <name type="common">Gluconacetobacter europaeus</name>
    <dbReference type="NCBI Taxonomy" id="33995"/>
    <lineage>
        <taxon>Bacteria</taxon>
        <taxon>Pseudomonadati</taxon>
        <taxon>Pseudomonadota</taxon>
        <taxon>Alphaproteobacteria</taxon>
        <taxon>Acetobacterales</taxon>
        <taxon>Acetobacteraceae</taxon>
        <taxon>Komagataeibacter</taxon>
    </lineage>
</organism>
<evidence type="ECO:0000313" key="2">
    <source>
        <dbReference type="Proteomes" id="UP000037566"/>
    </source>
</evidence>